<feature type="compositionally biased region" description="Acidic residues" evidence="2">
    <location>
        <begin position="80"/>
        <end position="95"/>
    </location>
</feature>
<reference evidence="3 4" key="1">
    <citation type="journal article" date="2014" name="Genome Announc.">
        <title>Draft Genome Sequence of the Iron-Oxidizing, Acidophilic, and Halotolerant 'Thiobacillus prosperus' Type Strain DSM 5130.</title>
        <authorList>
            <person name="Ossandon F.J."/>
            <person name="Cardenas J.P."/>
            <person name="Corbett M."/>
            <person name="Quatrini R."/>
            <person name="Holmes D.S."/>
            <person name="Watkin E."/>
        </authorList>
    </citation>
    <scope>NUCLEOTIDE SEQUENCE [LARGE SCALE GENOMIC DNA]</scope>
    <source>
        <strain evidence="3 4">DSM 5130</strain>
    </source>
</reference>
<proteinExistence type="predicted"/>
<evidence type="ECO:0008006" key="5">
    <source>
        <dbReference type="Google" id="ProtNLM"/>
    </source>
</evidence>
<sequence>MSKSERLLMQIESLKKAAKEAEKREREQRKQAIARAAVKAGIDKLDIPYSELEAAFRELVQKLESACVIQEPGEDRGEETSEEVEDENQDDFSAT</sequence>
<evidence type="ECO:0000256" key="2">
    <source>
        <dbReference type="SAM" id="MobiDB-lite"/>
    </source>
</evidence>
<dbReference type="Proteomes" id="UP000029273">
    <property type="component" value="Unassembled WGS sequence"/>
</dbReference>
<keyword evidence="1" id="KW-0175">Coiled coil</keyword>
<dbReference type="EMBL" id="JQSG02000002">
    <property type="protein sequence ID" value="OBS10269.1"/>
    <property type="molecule type" value="Genomic_DNA"/>
</dbReference>
<evidence type="ECO:0000313" key="3">
    <source>
        <dbReference type="EMBL" id="OBS10269.1"/>
    </source>
</evidence>
<feature type="coiled-coil region" evidence="1">
    <location>
        <begin position="4"/>
        <end position="35"/>
    </location>
</feature>
<name>A0A1A6C6T1_9GAMM</name>
<feature type="region of interest" description="Disordered" evidence="2">
    <location>
        <begin position="69"/>
        <end position="95"/>
    </location>
</feature>
<dbReference type="AlphaFoldDB" id="A0A1A6C6T1"/>
<comment type="caution">
    <text evidence="3">The sequence shown here is derived from an EMBL/GenBank/DDBJ whole genome shotgun (WGS) entry which is preliminary data.</text>
</comment>
<organism evidence="3 4">
    <name type="scientific">Acidihalobacter prosperus</name>
    <dbReference type="NCBI Taxonomy" id="160660"/>
    <lineage>
        <taxon>Bacteria</taxon>
        <taxon>Pseudomonadati</taxon>
        <taxon>Pseudomonadota</taxon>
        <taxon>Gammaproteobacteria</taxon>
        <taxon>Chromatiales</taxon>
        <taxon>Ectothiorhodospiraceae</taxon>
        <taxon>Acidihalobacter</taxon>
    </lineage>
</organism>
<gene>
    <name evidence="3" type="ORF">Thpro_021319</name>
</gene>
<protein>
    <recommendedName>
        <fullName evidence="5">TraC-like protein</fullName>
    </recommendedName>
</protein>
<accession>A0A1A6C6T1</accession>
<keyword evidence="4" id="KW-1185">Reference proteome</keyword>
<evidence type="ECO:0000313" key="4">
    <source>
        <dbReference type="Proteomes" id="UP000029273"/>
    </source>
</evidence>
<evidence type="ECO:0000256" key="1">
    <source>
        <dbReference type="SAM" id="Coils"/>
    </source>
</evidence>